<feature type="binding site" evidence="8">
    <location>
        <position position="41"/>
    </location>
    <ligand>
        <name>Zn(2+)</name>
        <dbReference type="ChEBI" id="CHEBI:29105"/>
    </ligand>
</feature>
<feature type="repeat" description="1" evidence="8">
    <location>
        <begin position="149"/>
        <end position="232"/>
    </location>
</feature>
<dbReference type="Pfam" id="PF00382">
    <property type="entry name" value="TFIIB"/>
    <property type="match status" value="2"/>
</dbReference>
<feature type="compositionally biased region" description="Basic and acidic residues" evidence="10">
    <location>
        <begin position="25"/>
        <end position="37"/>
    </location>
</feature>
<dbReference type="InterPro" id="IPR013763">
    <property type="entry name" value="Cyclin-like_dom"/>
</dbReference>
<feature type="repeat" description="2" evidence="8">
    <location>
        <begin position="243"/>
        <end position="324"/>
    </location>
</feature>
<evidence type="ECO:0000256" key="4">
    <source>
        <dbReference type="ARBA" id="ARBA00022771"/>
    </source>
</evidence>
<dbReference type="GO" id="GO:0017025">
    <property type="term" value="F:TBP-class protein binding"/>
    <property type="evidence" value="ECO:0007669"/>
    <property type="project" value="InterPro"/>
</dbReference>
<dbReference type="PANTHER" id="PTHR11618:SF13">
    <property type="entry name" value="TRANSCRIPTION INITIATION FACTOR IIB"/>
    <property type="match status" value="1"/>
</dbReference>
<proteinExistence type="inferred from homology"/>
<evidence type="ECO:0000256" key="2">
    <source>
        <dbReference type="ARBA" id="ARBA00022723"/>
    </source>
</evidence>
<dbReference type="SMART" id="SM00385">
    <property type="entry name" value="CYCLIN"/>
    <property type="match status" value="2"/>
</dbReference>
<dbReference type="RefSeq" id="WP_049990480.1">
    <property type="nucleotide sequence ID" value="NZ_FOIS01000001.1"/>
</dbReference>
<evidence type="ECO:0000256" key="1">
    <source>
        <dbReference type="ARBA" id="ARBA00010857"/>
    </source>
</evidence>
<feature type="region of interest" description="Disordered" evidence="10">
    <location>
        <begin position="1"/>
        <end position="37"/>
    </location>
</feature>
<protein>
    <recommendedName>
        <fullName evidence="8">Transcription initiation factor IIB</fullName>
        <shortName evidence="8">TFIIB</shortName>
    </recommendedName>
</protein>
<feature type="domain" description="TFIIB-type" evidence="11">
    <location>
        <begin position="32"/>
        <end position="64"/>
    </location>
</feature>
<gene>
    <name evidence="8" type="primary">tfb</name>
    <name evidence="12" type="ORF">SAMN05216285_1034</name>
</gene>
<feature type="binding site" evidence="8">
    <location>
        <position position="38"/>
    </location>
    <ligand>
        <name>Zn(2+)</name>
        <dbReference type="ChEBI" id="CHEBI:29105"/>
    </ligand>
</feature>
<dbReference type="Proteomes" id="UP000183275">
    <property type="component" value="Unassembled WGS sequence"/>
</dbReference>
<evidence type="ECO:0000259" key="11">
    <source>
        <dbReference type="PROSITE" id="PS51134"/>
    </source>
</evidence>
<evidence type="ECO:0000256" key="3">
    <source>
        <dbReference type="ARBA" id="ARBA00022737"/>
    </source>
</evidence>
<dbReference type="OrthoDB" id="7429at2157"/>
<comment type="function">
    <text evidence="8">Stabilizes TBP binding to an archaeal box-A promoter. Also responsible for recruiting RNA polymerase II to the pre-initiation complex (DNA-TBP-TFIIB).</text>
</comment>
<keyword evidence="4 9" id="KW-0863">Zinc-finger</keyword>
<dbReference type="FunFam" id="1.10.472.170:FF:000001">
    <property type="entry name" value="Transcription initiation factor IIB"/>
    <property type="match status" value="1"/>
</dbReference>
<dbReference type="EMBL" id="FOIS01000001">
    <property type="protein sequence ID" value="SEV88346.1"/>
    <property type="molecule type" value="Genomic_DNA"/>
</dbReference>
<dbReference type="PRINTS" id="PR00685">
    <property type="entry name" value="TIFACTORIIB"/>
</dbReference>
<dbReference type="GO" id="GO:0008270">
    <property type="term" value="F:zinc ion binding"/>
    <property type="evidence" value="ECO:0007669"/>
    <property type="project" value="UniProtKB-UniRule"/>
</dbReference>
<keyword evidence="7 8" id="KW-0804">Transcription</keyword>
<dbReference type="PANTHER" id="PTHR11618">
    <property type="entry name" value="TRANSCRIPTION INITIATION FACTOR IIB-RELATED"/>
    <property type="match status" value="1"/>
</dbReference>
<dbReference type="InterPro" id="IPR013137">
    <property type="entry name" value="Znf_TFIIB"/>
</dbReference>
<dbReference type="STRING" id="1202768.SAMN05216285_1034"/>
<evidence type="ECO:0000256" key="8">
    <source>
        <dbReference type="HAMAP-Rule" id="MF_00383"/>
    </source>
</evidence>
<evidence type="ECO:0000256" key="9">
    <source>
        <dbReference type="PROSITE-ProRule" id="PRU00469"/>
    </source>
</evidence>
<dbReference type="GO" id="GO:0070897">
    <property type="term" value="P:transcription preinitiation complex assembly"/>
    <property type="evidence" value="ECO:0007669"/>
    <property type="project" value="InterPro"/>
</dbReference>
<dbReference type="Pfam" id="PF08271">
    <property type="entry name" value="Zn_Ribbon_TF"/>
    <property type="match status" value="1"/>
</dbReference>
<keyword evidence="12" id="KW-0396">Initiation factor</keyword>
<accession>A0A1I0MKI0</accession>
<dbReference type="InterPro" id="IPR036915">
    <property type="entry name" value="Cyclin-like_sf"/>
</dbReference>
<keyword evidence="6 8" id="KW-0805">Transcription regulation</keyword>
<dbReference type="GO" id="GO:0003743">
    <property type="term" value="F:translation initiation factor activity"/>
    <property type="evidence" value="ECO:0007669"/>
    <property type="project" value="UniProtKB-KW"/>
</dbReference>
<feature type="binding site" evidence="8">
    <location>
        <position position="59"/>
    </location>
    <ligand>
        <name>Zn(2+)</name>
        <dbReference type="ChEBI" id="CHEBI:29105"/>
    </ligand>
</feature>
<keyword evidence="13" id="KW-1185">Reference proteome</keyword>
<evidence type="ECO:0000313" key="12">
    <source>
        <dbReference type="EMBL" id="SEV88346.1"/>
    </source>
</evidence>
<dbReference type="HAMAP" id="MF_00383">
    <property type="entry name" value="TF2B_arch"/>
    <property type="match status" value="1"/>
</dbReference>
<dbReference type="Gene3D" id="1.10.472.10">
    <property type="entry name" value="Cyclin-like"/>
    <property type="match status" value="1"/>
</dbReference>
<feature type="binding site" evidence="8">
    <location>
        <position position="56"/>
    </location>
    <ligand>
        <name>Zn(2+)</name>
        <dbReference type="ChEBI" id="CHEBI:29105"/>
    </ligand>
</feature>
<evidence type="ECO:0000256" key="6">
    <source>
        <dbReference type="ARBA" id="ARBA00023015"/>
    </source>
</evidence>
<evidence type="ECO:0000313" key="13">
    <source>
        <dbReference type="Proteomes" id="UP000183275"/>
    </source>
</evidence>
<dbReference type="InterPro" id="IPR013150">
    <property type="entry name" value="TFIIB_cyclin"/>
</dbReference>
<sequence>MTRTIVDTADEGSTRNEARGTAPAIERDDHDERERSHCPECAGRIRRDEEHGERTCTECGLVLDADEIDYGPEWRTFDDEDEDRRRVGAPVTELRHDKGLSTTIGWQNEDAYGNRLSARKRKQLQRLRTWNERFTSKNAKERNLKQAFGELERMASALGLPDPCRETAGVLYRRAVDEDLLPGRSIEAMTTACLYAAARQHGTPRTLVAFESVSRVEKLPIQRAYRYLSGELGLQIEPADPAHYLPQYASELGISDDAERLAREIIEAAKARDLHSGRSPAGLAAAAIYGAARLTNERITQQTIGEETGVSSVTVRNRYRELLDAYEEVQER</sequence>
<dbReference type="SUPFAM" id="SSF47954">
    <property type="entry name" value="Cyclin-like"/>
    <property type="match status" value="2"/>
</dbReference>
<reference evidence="13" key="1">
    <citation type="submission" date="2016-10" db="EMBL/GenBank/DDBJ databases">
        <authorList>
            <person name="Varghese N."/>
        </authorList>
    </citation>
    <scope>NUCLEOTIDE SEQUENCE [LARGE SCALE GENOMIC DNA]</scope>
    <source>
        <strain evidence="13">CGMCC 1.12284</strain>
    </source>
</reference>
<keyword evidence="5 8" id="KW-0862">Zinc</keyword>
<evidence type="ECO:0000256" key="7">
    <source>
        <dbReference type="ARBA" id="ARBA00023163"/>
    </source>
</evidence>
<dbReference type="InterPro" id="IPR023484">
    <property type="entry name" value="TFIIB_arc"/>
</dbReference>
<dbReference type="AlphaFoldDB" id="A0A1I0MKI0"/>
<dbReference type="PROSITE" id="PS51134">
    <property type="entry name" value="ZF_TFIIB"/>
    <property type="match status" value="1"/>
</dbReference>
<keyword evidence="2 8" id="KW-0479">Metal-binding</keyword>
<dbReference type="InterPro" id="IPR000812">
    <property type="entry name" value="TFIIB"/>
</dbReference>
<comment type="similarity">
    <text evidence="1 8">Belongs to the TFIIB family.</text>
</comment>
<dbReference type="GO" id="GO:0097550">
    <property type="term" value="C:transcription preinitiation complex"/>
    <property type="evidence" value="ECO:0007669"/>
    <property type="project" value="TreeGrafter"/>
</dbReference>
<dbReference type="GO" id="GO:0003700">
    <property type="term" value="F:DNA-binding transcription factor activity"/>
    <property type="evidence" value="ECO:0007669"/>
    <property type="project" value="UniProtKB-UniRule"/>
</dbReference>
<keyword evidence="12" id="KW-0648">Protein biosynthesis</keyword>
<organism evidence="12 13">
    <name type="scientific">Natrinema salifodinae</name>
    <dbReference type="NCBI Taxonomy" id="1202768"/>
    <lineage>
        <taxon>Archaea</taxon>
        <taxon>Methanobacteriati</taxon>
        <taxon>Methanobacteriota</taxon>
        <taxon>Stenosarchaea group</taxon>
        <taxon>Halobacteria</taxon>
        <taxon>Halobacteriales</taxon>
        <taxon>Natrialbaceae</taxon>
        <taxon>Natrinema</taxon>
    </lineage>
</organism>
<dbReference type="eggNOG" id="arCOG01981">
    <property type="taxonomic scope" value="Archaea"/>
</dbReference>
<dbReference type="Gene3D" id="1.10.472.170">
    <property type="match status" value="1"/>
</dbReference>
<name>A0A1I0MKI0_9EURY</name>
<dbReference type="SUPFAM" id="SSF57783">
    <property type="entry name" value="Zinc beta-ribbon"/>
    <property type="match status" value="1"/>
</dbReference>
<evidence type="ECO:0000256" key="10">
    <source>
        <dbReference type="SAM" id="MobiDB-lite"/>
    </source>
</evidence>
<evidence type="ECO:0000256" key="5">
    <source>
        <dbReference type="ARBA" id="ARBA00022833"/>
    </source>
</evidence>
<keyword evidence="3 8" id="KW-0677">Repeat</keyword>